<feature type="compositionally biased region" description="Polar residues" evidence="1">
    <location>
        <begin position="345"/>
        <end position="377"/>
    </location>
</feature>
<name>A0A402B2M3_9CHLR</name>
<evidence type="ECO:0000256" key="1">
    <source>
        <dbReference type="SAM" id="MobiDB-lite"/>
    </source>
</evidence>
<organism evidence="2 3">
    <name type="scientific">Dictyobacter alpinus</name>
    <dbReference type="NCBI Taxonomy" id="2014873"/>
    <lineage>
        <taxon>Bacteria</taxon>
        <taxon>Bacillati</taxon>
        <taxon>Chloroflexota</taxon>
        <taxon>Ktedonobacteria</taxon>
        <taxon>Ktedonobacterales</taxon>
        <taxon>Dictyobacteraceae</taxon>
        <taxon>Dictyobacter</taxon>
    </lineage>
</organism>
<accession>A0A402B2M3</accession>
<feature type="compositionally biased region" description="Basic and acidic residues" evidence="1">
    <location>
        <begin position="300"/>
        <end position="309"/>
    </location>
</feature>
<dbReference type="Proteomes" id="UP000287171">
    <property type="component" value="Unassembled WGS sequence"/>
</dbReference>
<feature type="region of interest" description="Disordered" evidence="1">
    <location>
        <begin position="1"/>
        <end position="186"/>
    </location>
</feature>
<protein>
    <submittedName>
        <fullName evidence="2">Uncharacterized protein</fullName>
    </submittedName>
</protein>
<feature type="compositionally biased region" description="Low complexity" evidence="1">
    <location>
        <begin position="321"/>
        <end position="344"/>
    </location>
</feature>
<gene>
    <name evidence="2" type="ORF">KDA_10860</name>
</gene>
<feature type="region of interest" description="Disordered" evidence="1">
    <location>
        <begin position="296"/>
        <end position="377"/>
    </location>
</feature>
<reference evidence="3" key="1">
    <citation type="submission" date="2018-12" db="EMBL/GenBank/DDBJ databases">
        <title>Tengunoibacter tsumagoiensis gen. nov., sp. nov., Dictyobacter kobayashii sp. nov., D. alpinus sp. nov., and D. joshuensis sp. nov. and description of Dictyobacteraceae fam. nov. within the order Ktedonobacterales isolated from Tengu-no-mugimeshi.</title>
        <authorList>
            <person name="Wang C.M."/>
            <person name="Zheng Y."/>
            <person name="Sakai Y."/>
            <person name="Toyoda A."/>
            <person name="Minakuchi Y."/>
            <person name="Abe K."/>
            <person name="Yokota A."/>
            <person name="Yabe S."/>
        </authorList>
    </citation>
    <scope>NUCLEOTIDE SEQUENCE [LARGE SCALE GENOMIC DNA]</scope>
    <source>
        <strain evidence="3">Uno16</strain>
    </source>
</reference>
<feature type="compositionally biased region" description="Polar residues" evidence="1">
    <location>
        <begin position="111"/>
        <end position="121"/>
    </location>
</feature>
<keyword evidence="3" id="KW-1185">Reference proteome</keyword>
<evidence type="ECO:0000313" key="3">
    <source>
        <dbReference type="Proteomes" id="UP000287171"/>
    </source>
</evidence>
<proteinExistence type="predicted"/>
<sequence>MPSASNKATAAGASTAPRPVAPPPPPKPKAVKGGTNQWLDSLSDVKVGEPDTPPVRPKLPSPPVQRDRRGEAGDARSPRPNGSGGTGTFNRDAQNQNNRGNGPVREPATYAGSNGTTQATVPGQRPPYRPAGPGRGPAKLWAKNAGPGGPKPARKPKPHKPAPAPKPKREKTPPPEPFTPTEEQIKQVEERYTLLAQPAEFDGIRTQISKEFNIPKKAVKKIIKDLRDRQHIPSWWEVQTYKGSQEELERIKEVYQPFLPVPPVGVHKTISDTLNLKPGTVYQAIKTIRTEMNLPQYNDPKYHEEELAEHRKRLQAKKEAAAAAKATTAEPTTSTTTEQPAETQMDTVPSTTDSSPAEEAQIQTVPSTTDSSPAAEA</sequence>
<feature type="compositionally biased region" description="Basic and acidic residues" evidence="1">
    <location>
        <begin position="65"/>
        <end position="77"/>
    </location>
</feature>
<comment type="caution">
    <text evidence="2">The sequence shown here is derived from an EMBL/GenBank/DDBJ whole genome shotgun (WGS) entry which is preliminary data.</text>
</comment>
<dbReference type="AlphaFoldDB" id="A0A402B2M3"/>
<dbReference type="EMBL" id="BIFT01000001">
    <property type="protein sequence ID" value="GCE25602.1"/>
    <property type="molecule type" value="Genomic_DNA"/>
</dbReference>
<feature type="compositionally biased region" description="Pro residues" evidence="1">
    <location>
        <begin position="19"/>
        <end position="28"/>
    </location>
</feature>
<evidence type="ECO:0000313" key="2">
    <source>
        <dbReference type="EMBL" id="GCE25602.1"/>
    </source>
</evidence>
<feature type="compositionally biased region" description="Polar residues" evidence="1">
    <location>
        <begin position="88"/>
        <end position="100"/>
    </location>
</feature>
<feature type="compositionally biased region" description="Pro residues" evidence="1">
    <location>
        <begin position="51"/>
        <end position="63"/>
    </location>
</feature>